<name>A0A9X9LG26_GULGU</name>
<evidence type="ECO:0000313" key="3">
    <source>
        <dbReference type="Proteomes" id="UP000269945"/>
    </source>
</evidence>
<evidence type="ECO:0000256" key="1">
    <source>
        <dbReference type="SAM" id="MobiDB-lite"/>
    </source>
</evidence>
<evidence type="ECO:0000313" key="2">
    <source>
        <dbReference type="EMBL" id="VCW67395.1"/>
    </source>
</evidence>
<dbReference type="AlphaFoldDB" id="A0A9X9LG26"/>
<gene>
    <name evidence="2" type="ORF">BN2614_LOCUS8</name>
</gene>
<organism evidence="2 3">
    <name type="scientific">Gulo gulo</name>
    <name type="common">Wolverine</name>
    <name type="synonym">Gluton</name>
    <dbReference type="NCBI Taxonomy" id="48420"/>
    <lineage>
        <taxon>Eukaryota</taxon>
        <taxon>Metazoa</taxon>
        <taxon>Chordata</taxon>
        <taxon>Craniata</taxon>
        <taxon>Vertebrata</taxon>
        <taxon>Euteleostomi</taxon>
        <taxon>Mammalia</taxon>
        <taxon>Eutheria</taxon>
        <taxon>Laurasiatheria</taxon>
        <taxon>Carnivora</taxon>
        <taxon>Caniformia</taxon>
        <taxon>Musteloidea</taxon>
        <taxon>Mustelidae</taxon>
        <taxon>Guloninae</taxon>
        <taxon>Gulo</taxon>
    </lineage>
</organism>
<comment type="caution">
    <text evidence="2">The sequence shown here is derived from an EMBL/GenBank/DDBJ whole genome shotgun (WGS) entry which is preliminary data.</text>
</comment>
<protein>
    <submittedName>
        <fullName evidence="2">Uncharacterized protein</fullName>
    </submittedName>
</protein>
<proteinExistence type="predicted"/>
<sequence length="139" mass="14778">MAPAWLPEYKLASRGCGSGGAGVENGWRSGLEGHFCASLGTWPLVPFPVALPPGPQATLSWGCAQICRFSSSVCTRLEPRNWGEAERRAGSGVRDRCCQHVTLTSGPRLRGLLPLHSPQSLGRQQAGPHHVVDEVGEGP</sequence>
<feature type="region of interest" description="Disordered" evidence="1">
    <location>
        <begin position="114"/>
        <end position="139"/>
    </location>
</feature>
<dbReference type="Proteomes" id="UP000269945">
    <property type="component" value="Unassembled WGS sequence"/>
</dbReference>
<dbReference type="EMBL" id="CYRY02002658">
    <property type="protein sequence ID" value="VCW67395.1"/>
    <property type="molecule type" value="Genomic_DNA"/>
</dbReference>
<accession>A0A9X9LG26</accession>
<feature type="non-terminal residue" evidence="2">
    <location>
        <position position="1"/>
    </location>
</feature>
<keyword evidence="3" id="KW-1185">Reference proteome</keyword>
<reference evidence="2 3" key="1">
    <citation type="submission" date="2018-10" db="EMBL/GenBank/DDBJ databases">
        <authorList>
            <person name="Ekblom R."/>
            <person name="Jareborg N."/>
        </authorList>
    </citation>
    <scope>NUCLEOTIDE SEQUENCE [LARGE SCALE GENOMIC DNA]</scope>
    <source>
        <tissue evidence="2">Muscle</tissue>
    </source>
</reference>